<gene>
    <name evidence="3" type="ORF">ACFFTP_20420</name>
</gene>
<evidence type="ECO:0000259" key="2">
    <source>
        <dbReference type="Pfam" id="PF13581"/>
    </source>
</evidence>
<keyword evidence="3" id="KW-0067">ATP-binding</keyword>
<protein>
    <submittedName>
        <fullName evidence="3">ATP-binding protein</fullName>
    </submittedName>
</protein>
<keyword evidence="1" id="KW-0808">Transferase</keyword>
<dbReference type="Pfam" id="PF13581">
    <property type="entry name" value="HATPase_c_2"/>
    <property type="match status" value="1"/>
</dbReference>
<evidence type="ECO:0000313" key="3">
    <source>
        <dbReference type="EMBL" id="MFB9556542.1"/>
    </source>
</evidence>
<dbReference type="PANTHER" id="PTHR35526:SF3">
    <property type="entry name" value="ANTI-SIGMA-F FACTOR RSBW"/>
    <property type="match status" value="1"/>
</dbReference>
<dbReference type="Proteomes" id="UP001589716">
    <property type="component" value="Unassembled WGS sequence"/>
</dbReference>
<dbReference type="InterPro" id="IPR050267">
    <property type="entry name" value="Anti-sigma-factor_SerPK"/>
</dbReference>
<keyword evidence="1" id="KW-0418">Kinase</keyword>
<evidence type="ECO:0000313" key="4">
    <source>
        <dbReference type="Proteomes" id="UP001589716"/>
    </source>
</evidence>
<dbReference type="InterPro" id="IPR036890">
    <property type="entry name" value="HATPase_C_sf"/>
</dbReference>
<keyword evidence="1" id="KW-0723">Serine/threonine-protein kinase</keyword>
<dbReference type="InterPro" id="IPR003594">
    <property type="entry name" value="HATPase_dom"/>
</dbReference>
<dbReference type="Gene3D" id="3.30.565.10">
    <property type="entry name" value="Histidine kinase-like ATPase, C-terminal domain"/>
    <property type="match status" value="1"/>
</dbReference>
<keyword evidence="3" id="KW-0547">Nucleotide-binding</keyword>
<accession>A0ABV5QSP7</accession>
<proteinExistence type="predicted"/>
<name>A0ABV5QSP7_9ACTN</name>
<dbReference type="EMBL" id="JBHMCT010000012">
    <property type="protein sequence ID" value="MFB9556542.1"/>
    <property type="molecule type" value="Genomic_DNA"/>
</dbReference>
<keyword evidence="4" id="KW-1185">Reference proteome</keyword>
<sequence>MGGAVRRHCDIHGPHAAAQARREVHRLTQEALLAGDRVSPAEEDDAMIVVSELVTNAVRHAGGTCSLDLALRADGIDIDVSDGSPETPRPREPALLGEGGYGWGIVARLARDLSVRGGAHGKTIHAHVDPPR</sequence>
<dbReference type="PANTHER" id="PTHR35526">
    <property type="entry name" value="ANTI-SIGMA-F FACTOR RSBW-RELATED"/>
    <property type="match status" value="1"/>
</dbReference>
<feature type="domain" description="Histidine kinase/HSP90-like ATPase" evidence="2">
    <location>
        <begin position="22"/>
        <end position="124"/>
    </location>
</feature>
<dbReference type="CDD" id="cd16936">
    <property type="entry name" value="HATPase_RsbW-like"/>
    <property type="match status" value="1"/>
</dbReference>
<organism evidence="3 4">
    <name type="scientific">Streptomyces roseoviridis</name>
    <dbReference type="NCBI Taxonomy" id="67361"/>
    <lineage>
        <taxon>Bacteria</taxon>
        <taxon>Bacillati</taxon>
        <taxon>Actinomycetota</taxon>
        <taxon>Actinomycetes</taxon>
        <taxon>Kitasatosporales</taxon>
        <taxon>Streptomycetaceae</taxon>
        <taxon>Streptomyces</taxon>
    </lineage>
</organism>
<dbReference type="RefSeq" id="WP_345491077.1">
    <property type="nucleotide sequence ID" value="NZ_BAAAWU010000001.1"/>
</dbReference>
<evidence type="ECO:0000256" key="1">
    <source>
        <dbReference type="ARBA" id="ARBA00022527"/>
    </source>
</evidence>
<dbReference type="SUPFAM" id="SSF55874">
    <property type="entry name" value="ATPase domain of HSP90 chaperone/DNA topoisomerase II/histidine kinase"/>
    <property type="match status" value="1"/>
</dbReference>
<dbReference type="GO" id="GO:0005524">
    <property type="term" value="F:ATP binding"/>
    <property type="evidence" value="ECO:0007669"/>
    <property type="project" value="UniProtKB-KW"/>
</dbReference>
<reference evidence="3 4" key="1">
    <citation type="submission" date="2024-09" db="EMBL/GenBank/DDBJ databases">
        <authorList>
            <person name="Sun Q."/>
            <person name="Mori K."/>
        </authorList>
    </citation>
    <scope>NUCLEOTIDE SEQUENCE [LARGE SCALE GENOMIC DNA]</scope>
    <source>
        <strain evidence="3 4">JCM 4414</strain>
    </source>
</reference>
<comment type="caution">
    <text evidence="3">The sequence shown here is derived from an EMBL/GenBank/DDBJ whole genome shotgun (WGS) entry which is preliminary data.</text>
</comment>